<protein>
    <submittedName>
        <fullName evidence="1">Uncharacterized protein</fullName>
    </submittedName>
</protein>
<evidence type="ECO:0000313" key="1">
    <source>
        <dbReference type="EMBL" id="RYM33842.1"/>
    </source>
</evidence>
<name>A0A4Q4KKL0_9FLAO</name>
<comment type="caution">
    <text evidence="1">The sequence shown here is derived from an EMBL/GenBank/DDBJ whole genome shotgun (WGS) entry which is preliminary data.</text>
</comment>
<reference evidence="1 2" key="1">
    <citation type="submission" date="2019-02" db="EMBL/GenBank/DDBJ databases">
        <title>Genome sequence of the sea-ice species Brumimicrobium glaciale.</title>
        <authorList>
            <person name="Bowman J.P."/>
        </authorList>
    </citation>
    <scope>NUCLEOTIDE SEQUENCE [LARGE SCALE GENOMIC DNA]</scope>
    <source>
        <strain evidence="1 2">IC156</strain>
    </source>
</reference>
<accession>A0A4Q4KKL0</accession>
<dbReference type="EMBL" id="SETE01000003">
    <property type="protein sequence ID" value="RYM33842.1"/>
    <property type="molecule type" value="Genomic_DNA"/>
</dbReference>
<dbReference type="Proteomes" id="UP000293952">
    <property type="component" value="Unassembled WGS sequence"/>
</dbReference>
<keyword evidence="2" id="KW-1185">Reference proteome</keyword>
<sequence length="77" mass="8655">MKNSGFIRTKTPSIMNTKIIIFILSALLFSCNRKEEVAQSESISEDIDTIKPITQKFFTDVIPTHFTDGAKIEAFGE</sequence>
<gene>
    <name evidence="1" type="ORF">ERX46_07715</name>
</gene>
<dbReference type="PROSITE" id="PS51257">
    <property type="entry name" value="PROKAR_LIPOPROTEIN"/>
    <property type="match status" value="1"/>
</dbReference>
<proteinExistence type="predicted"/>
<dbReference type="AlphaFoldDB" id="A0A4Q4KKL0"/>
<organism evidence="1 2">
    <name type="scientific">Brumimicrobium glaciale</name>
    <dbReference type="NCBI Taxonomy" id="200475"/>
    <lineage>
        <taxon>Bacteria</taxon>
        <taxon>Pseudomonadati</taxon>
        <taxon>Bacteroidota</taxon>
        <taxon>Flavobacteriia</taxon>
        <taxon>Flavobacteriales</taxon>
        <taxon>Crocinitomicaceae</taxon>
        <taxon>Brumimicrobium</taxon>
    </lineage>
</organism>
<evidence type="ECO:0000313" key="2">
    <source>
        <dbReference type="Proteomes" id="UP000293952"/>
    </source>
</evidence>